<dbReference type="Pfam" id="PF13532">
    <property type="entry name" value="2OG-FeII_Oxy_2"/>
    <property type="match status" value="1"/>
</dbReference>
<keyword evidence="2" id="KW-0560">Oxidoreductase</keyword>
<evidence type="ECO:0000313" key="3">
    <source>
        <dbReference type="Proteomes" id="UP000472320"/>
    </source>
</evidence>
<dbReference type="PANTHER" id="PTHR31212:SF4">
    <property type="entry name" value="ALPHA-KETOGLUTARATE-DEPENDENT DIOXYGENASE ALKB HOMOLOG 3"/>
    <property type="match status" value="1"/>
</dbReference>
<proteinExistence type="predicted"/>
<gene>
    <name evidence="2" type="ORF">GM658_02105</name>
</gene>
<dbReference type="RefSeq" id="WP_155452345.1">
    <property type="nucleotide sequence ID" value="NZ_WNKX01000001.1"/>
</dbReference>
<keyword evidence="2" id="KW-0223">Dioxygenase</keyword>
<organism evidence="2 3">
    <name type="scientific">Massilia eburnea</name>
    <dbReference type="NCBI Taxonomy" id="1776165"/>
    <lineage>
        <taxon>Bacteria</taxon>
        <taxon>Pseudomonadati</taxon>
        <taxon>Pseudomonadota</taxon>
        <taxon>Betaproteobacteria</taxon>
        <taxon>Burkholderiales</taxon>
        <taxon>Oxalobacteraceae</taxon>
        <taxon>Telluria group</taxon>
        <taxon>Massilia</taxon>
    </lineage>
</organism>
<dbReference type="PANTHER" id="PTHR31212">
    <property type="entry name" value="ALPHA-KETOGLUTARATE-DEPENDENT DIOXYGENASE ALKB HOMOLOG 3"/>
    <property type="match status" value="1"/>
</dbReference>
<evidence type="ECO:0000259" key="1">
    <source>
        <dbReference type="PROSITE" id="PS51471"/>
    </source>
</evidence>
<feature type="domain" description="Fe2OG dioxygenase" evidence="1">
    <location>
        <begin position="75"/>
        <end position="172"/>
    </location>
</feature>
<dbReference type="SUPFAM" id="SSF51197">
    <property type="entry name" value="Clavaminate synthase-like"/>
    <property type="match status" value="1"/>
</dbReference>
<comment type="caution">
    <text evidence="2">The sequence shown here is derived from an EMBL/GenBank/DDBJ whole genome shotgun (WGS) entry which is preliminary data.</text>
</comment>
<dbReference type="InterPro" id="IPR032854">
    <property type="entry name" value="ALKBH3"/>
</dbReference>
<dbReference type="EMBL" id="WNKX01000001">
    <property type="protein sequence ID" value="MTW09381.1"/>
    <property type="molecule type" value="Genomic_DNA"/>
</dbReference>
<name>A0A6L6QBF9_9BURK</name>
<dbReference type="GO" id="GO:0051213">
    <property type="term" value="F:dioxygenase activity"/>
    <property type="evidence" value="ECO:0007669"/>
    <property type="project" value="UniProtKB-KW"/>
</dbReference>
<dbReference type="InterPro" id="IPR037151">
    <property type="entry name" value="AlkB-like_sf"/>
</dbReference>
<dbReference type="InterPro" id="IPR027450">
    <property type="entry name" value="AlkB-like"/>
</dbReference>
<evidence type="ECO:0000313" key="2">
    <source>
        <dbReference type="EMBL" id="MTW09381.1"/>
    </source>
</evidence>
<dbReference type="AlphaFoldDB" id="A0A6L6QBF9"/>
<protein>
    <submittedName>
        <fullName evidence="2">Alpha-ketoglutarate-dependent dioxygenase AlkB</fullName>
    </submittedName>
</protein>
<dbReference type="Proteomes" id="UP000472320">
    <property type="component" value="Unassembled WGS sequence"/>
</dbReference>
<dbReference type="InterPro" id="IPR005123">
    <property type="entry name" value="Oxoglu/Fe-dep_dioxygenase_dom"/>
</dbReference>
<keyword evidence="3" id="KW-1185">Reference proteome</keyword>
<dbReference type="Gene3D" id="2.60.120.590">
    <property type="entry name" value="Alpha-ketoglutarate-dependent dioxygenase AlkB-like"/>
    <property type="match status" value="1"/>
</dbReference>
<dbReference type="OrthoDB" id="190276at2"/>
<accession>A0A6L6QBF9</accession>
<dbReference type="PROSITE" id="PS51471">
    <property type="entry name" value="FE2OG_OXY"/>
    <property type="match status" value="1"/>
</dbReference>
<sequence>MNTPAIQFVEKFLIGSDDLFQELKHSVAWDERMKARKTASFGVAYDYSQISYPEIPMPAKLQAICEEIEAALGFLPNNCLLNYYEDGLSSMGFHSDSSEELAHGTGVAIISLGAVRIITFRSKADKSAEFNYPLPSGSLLYMTKEIQDHWLHSIPKSVNAGERISLTFRAIVK</sequence>
<dbReference type="GO" id="GO:0006307">
    <property type="term" value="P:DNA alkylation repair"/>
    <property type="evidence" value="ECO:0007669"/>
    <property type="project" value="InterPro"/>
</dbReference>
<reference evidence="2 3" key="1">
    <citation type="submission" date="2019-11" db="EMBL/GenBank/DDBJ databases">
        <title>Type strains purchased from KCTC, JCM and DSMZ.</title>
        <authorList>
            <person name="Lu H."/>
        </authorList>
    </citation>
    <scope>NUCLEOTIDE SEQUENCE [LARGE SCALE GENOMIC DNA]</scope>
    <source>
        <strain evidence="2 3">JCM 31587</strain>
    </source>
</reference>